<proteinExistence type="predicted"/>
<dbReference type="InterPro" id="IPR023214">
    <property type="entry name" value="HAD_sf"/>
</dbReference>
<evidence type="ECO:0008006" key="2">
    <source>
        <dbReference type="Google" id="ProtNLM"/>
    </source>
</evidence>
<gene>
    <name evidence="1" type="ORF">METZ01_LOCUS41842</name>
</gene>
<dbReference type="InterPro" id="IPR050155">
    <property type="entry name" value="HAD-like_hydrolase_sf"/>
</dbReference>
<dbReference type="PANTHER" id="PTHR43434:SF3">
    <property type="entry name" value="GMP_IMP NUCLEOTIDASE YRFG"/>
    <property type="match status" value="1"/>
</dbReference>
<dbReference type="InterPro" id="IPR006439">
    <property type="entry name" value="HAD-SF_hydro_IA"/>
</dbReference>
<dbReference type="SFLD" id="SFLDG01129">
    <property type="entry name" value="C1.5:_HAD__Beta-PGM__Phosphata"/>
    <property type="match status" value="1"/>
</dbReference>
<organism evidence="1">
    <name type="scientific">marine metagenome</name>
    <dbReference type="NCBI Taxonomy" id="408172"/>
    <lineage>
        <taxon>unclassified sequences</taxon>
        <taxon>metagenomes</taxon>
        <taxon>ecological metagenomes</taxon>
    </lineage>
</organism>
<reference evidence="1" key="1">
    <citation type="submission" date="2018-05" db="EMBL/GenBank/DDBJ databases">
        <authorList>
            <person name="Lanie J.A."/>
            <person name="Ng W.-L."/>
            <person name="Kazmierczak K.M."/>
            <person name="Andrzejewski T.M."/>
            <person name="Davidsen T.M."/>
            <person name="Wayne K.J."/>
            <person name="Tettelin H."/>
            <person name="Glass J.I."/>
            <person name="Rusch D."/>
            <person name="Podicherti R."/>
            <person name="Tsui H.-C.T."/>
            <person name="Winkler M.E."/>
        </authorList>
    </citation>
    <scope>NUCLEOTIDE SEQUENCE</scope>
</reference>
<dbReference type="PANTHER" id="PTHR43434">
    <property type="entry name" value="PHOSPHOGLYCOLATE PHOSPHATASE"/>
    <property type="match status" value="1"/>
</dbReference>
<dbReference type="NCBIfam" id="TIGR01509">
    <property type="entry name" value="HAD-SF-IA-v3"/>
    <property type="match status" value="1"/>
</dbReference>
<dbReference type="GO" id="GO:0008967">
    <property type="term" value="F:phosphoglycolate phosphatase activity"/>
    <property type="evidence" value="ECO:0007669"/>
    <property type="project" value="TreeGrafter"/>
</dbReference>
<dbReference type="InterPro" id="IPR041492">
    <property type="entry name" value="HAD_2"/>
</dbReference>
<dbReference type="Pfam" id="PF13419">
    <property type="entry name" value="HAD_2"/>
    <property type="match status" value="1"/>
</dbReference>
<dbReference type="GO" id="GO:0005829">
    <property type="term" value="C:cytosol"/>
    <property type="evidence" value="ECO:0007669"/>
    <property type="project" value="TreeGrafter"/>
</dbReference>
<dbReference type="SFLD" id="SFLDS00003">
    <property type="entry name" value="Haloacid_Dehalogenase"/>
    <property type="match status" value="1"/>
</dbReference>
<dbReference type="InterPro" id="IPR036412">
    <property type="entry name" value="HAD-like_sf"/>
</dbReference>
<dbReference type="SUPFAM" id="SSF56784">
    <property type="entry name" value="HAD-like"/>
    <property type="match status" value="1"/>
</dbReference>
<dbReference type="CDD" id="cd01427">
    <property type="entry name" value="HAD_like"/>
    <property type="match status" value="1"/>
</dbReference>
<dbReference type="GO" id="GO:0006281">
    <property type="term" value="P:DNA repair"/>
    <property type="evidence" value="ECO:0007669"/>
    <property type="project" value="TreeGrafter"/>
</dbReference>
<evidence type="ECO:0000313" key="1">
    <source>
        <dbReference type="EMBL" id="SUZ88988.1"/>
    </source>
</evidence>
<protein>
    <recommendedName>
        <fullName evidence="2">FCP1 homology domain-containing protein</fullName>
    </recommendedName>
</protein>
<dbReference type="AlphaFoldDB" id="A0A381RDG5"/>
<dbReference type="EMBL" id="UINC01001797">
    <property type="protein sequence ID" value="SUZ88988.1"/>
    <property type="molecule type" value="Genomic_DNA"/>
</dbReference>
<dbReference type="Gene3D" id="3.40.50.1000">
    <property type="entry name" value="HAD superfamily/HAD-like"/>
    <property type="match status" value="1"/>
</dbReference>
<accession>A0A381RDG5</accession>
<sequence length="224" mass="26018">MANNLQNSLQTCETLMLDMDGTLLDLAYDSFIWLEVVPKEFAIKHRVSNDVAQKKIYQYFVDMQGSLDWYCLDKWSQLLDLDVLQIHRQHKSRINFLPGAKDFLEKVSRLEKRLLLVTNSNRDVFLLKSQITGVDQYFEKIYISHELGSPKEDQKFWFSLQQIEPFNPVTTCFVDDNPEVLKSAQKFGIKSLFHVTQPDASTTKSQNSEFDAIKGVFELIPLKN</sequence>
<name>A0A381RDG5_9ZZZZ</name>